<keyword evidence="1" id="KW-0175">Coiled coil</keyword>
<feature type="transmembrane region" description="Helical" evidence="3">
    <location>
        <begin position="6"/>
        <end position="24"/>
    </location>
</feature>
<dbReference type="Gene3D" id="3.40.50.300">
    <property type="entry name" value="P-loop containing nucleotide triphosphate hydrolases"/>
    <property type="match status" value="2"/>
</dbReference>
<evidence type="ECO:0000256" key="2">
    <source>
        <dbReference type="SAM" id="MobiDB-lite"/>
    </source>
</evidence>
<dbReference type="Pfam" id="PF10412">
    <property type="entry name" value="TrwB_AAD_bind"/>
    <property type="match status" value="1"/>
</dbReference>
<dbReference type="AlphaFoldDB" id="A0A554LK28"/>
<feature type="domain" description="DUF8128" evidence="5">
    <location>
        <begin position="28"/>
        <end position="357"/>
    </location>
</feature>
<reference evidence="6 7" key="1">
    <citation type="submission" date="2017-07" db="EMBL/GenBank/DDBJ databases">
        <title>Mechanisms for carbon and nitrogen cycling indicate functional differentiation within the Candidate Phyla Radiation.</title>
        <authorList>
            <person name="Danczak R.E."/>
            <person name="Johnston M.D."/>
            <person name="Kenah C."/>
            <person name="Slattery M."/>
            <person name="Wrighton K.C."/>
            <person name="Wilkins M.J."/>
        </authorList>
    </citation>
    <scope>NUCLEOTIDE SEQUENCE [LARGE SCALE GENOMIC DNA]</scope>
    <source>
        <strain evidence="6">Licking1014_7</strain>
    </source>
</reference>
<comment type="caution">
    <text evidence="6">The sequence shown here is derived from an EMBL/GenBank/DDBJ whole genome shotgun (WGS) entry which is preliminary data.</text>
</comment>
<dbReference type="InterPro" id="IPR027417">
    <property type="entry name" value="P-loop_NTPase"/>
</dbReference>
<proteinExistence type="predicted"/>
<dbReference type="InterPro" id="IPR058441">
    <property type="entry name" value="DUF8128"/>
</dbReference>
<evidence type="ECO:0000259" key="4">
    <source>
        <dbReference type="Pfam" id="PF10412"/>
    </source>
</evidence>
<evidence type="ECO:0000313" key="6">
    <source>
        <dbReference type="EMBL" id="TSC93220.1"/>
    </source>
</evidence>
<gene>
    <name evidence="6" type="ORF">CEN89_230</name>
</gene>
<dbReference type="SUPFAM" id="SSF52540">
    <property type="entry name" value="P-loop containing nucleoside triphosphate hydrolases"/>
    <property type="match status" value="1"/>
</dbReference>
<dbReference type="CDD" id="cd01127">
    <property type="entry name" value="TrwB_TraG_TraD_VirD4"/>
    <property type="match status" value="1"/>
</dbReference>
<keyword evidence="3" id="KW-1133">Transmembrane helix</keyword>
<feature type="compositionally biased region" description="Polar residues" evidence="2">
    <location>
        <begin position="914"/>
        <end position="925"/>
    </location>
</feature>
<dbReference type="EMBL" id="VMGK01000005">
    <property type="protein sequence ID" value="TSC93220.1"/>
    <property type="molecule type" value="Genomic_DNA"/>
</dbReference>
<keyword evidence="3" id="KW-0472">Membrane</keyword>
<organism evidence="6 7">
    <name type="scientific">Candidatus Berkelbacteria bacterium Licking1014_7</name>
    <dbReference type="NCBI Taxonomy" id="2017147"/>
    <lineage>
        <taxon>Bacteria</taxon>
        <taxon>Candidatus Berkelbacteria</taxon>
    </lineage>
</organism>
<evidence type="ECO:0000256" key="3">
    <source>
        <dbReference type="SAM" id="Phobius"/>
    </source>
</evidence>
<dbReference type="PANTHER" id="PTHR30121">
    <property type="entry name" value="UNCHARACTERIZED PROTEIN YJGR-RELATED"/>
    <property type="match status" value="1"/>
</dbReference>
<keyword evidence="3" id="KW-0812">Transmembrane</keyword>
<accession>A0A554LK28</accession>
<evidence type="ECO:0000259" key="5">
    <source>
        <dbReference type="Pfam" id="PF26449"/>
    </source>
</evidence>
<protein>
    <submittedName>
        <fullName evidence="6">Uncharacterized protein</fullName>
    </submittedName>
</protein>
<name>A0A554LK28_9BACT</name>
<evidence type="ECO:0000313" key="7">
    <source>
        <dbReference type="Proteomes" id="UP000315689"/>
    </source>
</evidence>
<dbReference type="Pfam" id="PF26449">
    <property type="entry name" value="DUF8128"/>
    <property type="match status" value="1"/>
</dbReference>
<dbReference type="InterPro" id="IPR051162">
    <property type="entry name" value="T4SS_component"/>
</dbReference>
<feature type="domain" description="Type IV secretion system coupling protein TraD DNA-binding" evidence="4">
    <location>
        <begin position="399"/>
        <end position="708"/>
    </location>
</feature>
<sequence>MLAIIILLGCILLAIIIGIILLIIRMQKEENNLENFVDEQYVLLEILVPRNNEKGPPHSESMFAALHGIFDPGKNYQDHISFEITSKNKYILFYCWAPERLKDFVEGQIYAQYPTVEIREAPEDYSLNLNANLKFAGTTLELNKSDVFPIKTFPNFEVDPLASITSVLSKVSGDQQVWIQLLVRPVSDDWRQKGISYVRAIKAGESVEKPSLSSRIILGAFDFTKEVVKTATTVTPQESGAGESEPPKLSGPEEEALSAIEQKVVKLGFEAKIRIVASAENEVQARSKLQNAVSAFKQFNATNINGFVAKEILTNQDILEKYQQRSFQKDGYILNIEELASIFHLPHITVETPSIAWAGAKKGEPPSNLPIAGTVDDIDLTLFGRTNFRHFNQKFGIKSRDRRLHFYAIGKTGTGKTTMLENMIIDDIEEGRGLAVVDPHGDLIEHILNFIPEKRIQDVIYFAPHDRQFPIGFNILEKVDDDLKSIVASGVVGVFKKIFGESWGPRLEYILRNTVLSLLDLDDATMLGITRVLVDKAYRKKMVDKIKDPVIKDFWVSEYEQYDAKFRTEAVAPIQNKVGQFLSTSTIRNIVGQSKSTIDIREIMDNKRIFLIDLAVGKVGEDVSSLLGAMMITKIQLAAMQRANVPEDERIDFYLYVDEFQNFATESFATILSEARKYHLNLIMTNQYIAQMPEVVRDAVFGNIGSLVSFRVGATDADFLQKEFEPVFDANDLVNMDNYDIYVKMAIDGVTSNAFSAQTLPPKTKRFGHRDQIIDFSRHRYSQSREEIEEKIQQWSNALAQENIETHKKDTVIGQERSEKIKNLGYRKIKSLTGNDWYVRENQKSKIRNQIENVSQDKAPFAKIPESLRHPPLAEAEQYGAGTRLDNFVSNGAGKNQIELESKSKDESNHSSDDSSATESKYQDVSQDKNEPAKPKIPPRYSIYSKKPKNYAKVDKSFFDLNRFNKKEDTKSRR</sequence>
<feature type="coiled-coil region" evidence="1">
    <location>
        <begin position="778"/>
        <end position="805"/>
    </location>
</feature>
<dbReference type="PANTHER" id="PTHR30121:SF6">
    <property type="entry name" value="SLR6007 PROTEIN"/>
    <property type="match status" value="1"/>
</dbReference>
<feature type="compositionally biased region" description="Basic and acidic residues" evidence="2">
    <location>
        <begin position="899"/>
        <end position="913"/>
    </location>
</feature>
<dbReference type="InterPro" id="IPR019476">
    <property type="entry name" value="T4SS_TraD_DNA-bd"/>
</dbReference>
<feature type="region of interest" description="Disordered" evidence="2">
    <location>
        <begin position="899"/>
        <end position="948"/>
    </location>
</feature>
<dbReference type="Proteomes" id="UP000315689">
    <property type="component" value="Unassembled WGS sequence"/>
</dbReference>
<evidence type="ECO:0000256" key="1">
    <source>
        <dbReference type="SAM" id="Coils"/>
    </source>
</evidence>